<organism evidence="3">
    <name type="scientific">Siphoviridae sp. ctomJ2</name>
    <dbReference type="NCBI Taxonomy" id="2827593"/>
    <lineage>
        <taxon>Viruses</taxon>
        <taxon>Duplodnaviria</taxon>
        <taxon>Heunggongvirae</taxon>
        <taxon>Uroviricota</taxon>
        <taxon>Caudoviricetes</taxon>
    </lineage>
</organism>
<feature type="domain" description="Plasmid partition protein putative N-terminal" evidence="2">
    <location>
        <begin position="14"/>
        <end position="78"/>
    </location>
</feature>
<dbReference type="InterPro" id="IPR058550">
    <property type="entry name" value="Plasmid_parti_N"/>
</dbReference>
<protein>
    <recommendedName>
        <fullName evidence="2">Plasmid partition protein putative N-terminal domain-containing protein</fullName>
    </recommendedName>
</protein>
<dbReference type="EMBL" id="BK015864">
    <property type="protein sequence ID" value="DAD70366.1"/>
    <property type="molecule type" value="Genomic_DNA"/>
</dbReference>
<keyword evidence="1" id="KW-0175">Coiled coil</keyword>
<evidence type="ECO:0000259" key="2">
    <source>
        <dbReference type="Pfam" id="PF01672"/>
    </source>
</evidence>
<evidence type="ECO:0000256" key="1">
    <source>
        <dbReference type="SAM" id="Coils"/>
    </source>
</evidence>
<reference evidence="3" key="1">
    <citation type="journal article" date="2021" name="Proc. Natl. Acad. Sci. U.S.A.">
        <title>A Catalog of Tens of Thousands of Viruses from Human Metagenomes Reveals Hidden Associations with Chronic Diseases.</title>
        <authorList>
            <person name="Tisza M.J."/>
            <person name="Buck C.B."/>
        </authorList>
    </citation>
    <scope>NUCLEOTIDE SEQUENCE</scope>
    <source>
        <strain evidence="3">CtomJ2</strain>
    </source>
</reference>
<proteinExistence type="predicted"/>
<dbReference type="Pfam" id="PF01672">
    <property type="entry name" value="Plasmid_parti_N"/>
    <property type="match status" value="1"/>
</dbReference>
<evidence type="ECO:0000313" key="3">
    <source>
        <dbReference type="EMBL" id="DAD70366.1"/>
    </source>
</evidence>
<accession>A0A8S5LK48</accession>
<feature type="coiled-coil region" evidence="1">
    <location>
        <begin position="130"/>
        <end position="268"/>
    </location>
</feature>
<name>A0A8S5LK48_9CAUD</name>
<sequence length="332" mass="37542">MNEITKTNKDKAYELNSRILACANAAYASLMESAKLLKEMRDTKLYIEMGYENFEDYTVAELGIHERQAYTYIKPYEELGERFLQSNANLGITKLALIAQLPSVDRNEFVENNNLAGMTVEQVRQLVKDNDAKGEQLDMLADERDAAKEERDEALQDAEKAEKRIAELEKELEAEKNKPVPVAVSEPDPAEIEKIKDEAIVKAKKTADKELKAAKKELEEKHKKELADAGEKAKAETEKVLAEYKQKLSDIDSEKAEAVKRAEQLEKQLAVSSSAETVKFSFYFEALNTDFNKITESLKRQAEENPETAAKFKKACYSALDIMKNNLDKIGL</sequence>